<feature type="transmembrane region" description="Helical" evidence="8">
    <location>
        <begin position="862"/>
        <end position="883"/>
    </location>
</feature>
<sequence length="921" mass="106340">MDRGAYAKLSQDDDPVAPEARNQGAYPRDEGLRIDYVLVYETCKEEENEHEHKKKEAEKLENLRRSYEKGLEKKGLIIRQDSVTVKKGPDVQRHFVLIHATWEFLSRRAEKMRLKIPLQPSDVEFPSLLESWCGPKRIEALKRCDPLRVHDATVREKGDFFVGRFQQEQLEKFINYEDKDIFFSPVDRMYMVQQILQNTRFSEEPHCVGLNRLVLDGAYTSHYPLHEGTAKLEEGEFPVNDRQRLKSDWARFGRCFKYQPYEAIKDYFGHEIGLYFAWLGFYTAMLVPLAIFSLIVFLYGIISLGSFIPVQDVCNERNEGVWYMCPLCDRECSYWSLATTTCLYASITYIFDNDGTPVLAFVASIWATLFLEFWKRRQASIAQAWHTKDFEAEDEPLRPEYVSSLTKEELDPFRPDPDTGKIVFRAKRMKQNRRFAVVASVVTFMICLVLAVVIGIVVFRAAVFATLSSSSERTVQSSAQILTTGIAACINLVAITVLKYAYDKIAVWLTNWENPKTRTIYEDNFTTKMALFQFVNTFSSIIYIAFFKSDLIVGSPGRYTRVFGKYRLEGCSEEGCFLELAIQIAILMIGLQIVSNILEVGIPHKVHTNYSIGPCMRYSTQQLWKRIVETAWPILEYRWFKLWLKRKELQEISDQPQYIKDYDLSTLEDHYLFWDYLEIVLQYGFVTMFLAAFPLAPIFALINATGRNNVFPYFVNSTETCIAEIRVDAINMVSYHRRPPVGRAEDIGAWYSVLEAVTIAAVLMNAFVLAFTSEFIPRLLYRLKYAPDRNSTGGGTLKGFVNDSLASIDLKTLYTWEPGTEPINPFANLNYTRDYCSYSSYRESTYPYGYSKEYWNVVAARLAFVIAFVFVVYSLTSMIAWIIPDVPEHLEFKSQRENQVVREKLGKASVDESEEEDGRSA</sequence>
<comment type="subcellular location">
    <subcellularLocation>
        <location evidence="1">Cell membrane</location>
        <topology evidence="1">Multi-pass membrane protein</topology>
    </subcellularLocation>
    <subcellularLocation>
        <location evidence="8">Membrane</location>
        <topology evidence="8">Multi-pass membrane protein</topology>
    </subcellularLocation>
</comment>
<evidence type="ECO:0000313" key="14">
    <source>
        <dbReference type="Proteomes" id="UP001159405"/>
    </source>
</evidence>
<feature type="transmembrane region" description="Helical" evidence="8">
    <location>
        <begin position="275"/>
        <end position="302"/>
    </location>
</feature>
<feature type="transmembrane region" description="Helical" evidence="8">
    <location>
        <begin position="357"/>
        <end position="374"/>
    </location>
</feature>
<dbReference type="Pfam" id="PF04547">
    <property type="entry name" value="Anoctamin"/>
    <property type="match status" value="1"/>
</dbReference>
<dbReference type="PANTHER" id="PTHR12308:SF84">
    <property type="entry name" value="ANOCTAMIN"/>
    <property type="match status" value="1"/>
</dbReference>
<organism evidence="13 14">
    <name type="scientific">Porites lobata</name>
    <dbReference type="NCBI Taxonomy" id="104759"/>
    <lineage>
        <taxon>Eukaryota</taxon>
        <taxon>Metazoa</taxon>
        <taxon>Cnidaria</taxon>
        <taxon>Anthozoa</taxon>
        <taxon>Hexacorallia</taxon>
        <taxon>Scleractinia</taxon>
        <taxon>Fungiina</taxon>
        <taxon>Poritidae</taxon>
        <taxon>Porites</taxon>
    </lineage>
</organism>
<dbReference type="InterPro" id="IPR032394">
    <property type="entry name" value="Anoct_dimer"/>
</dbReference>
<dbReference type="Pfam" id="PF16178">
    <property type="entry name" value="Anoct_dimer"/>
    <property type="match status" value="1"/>
</dbReference>
<reference evidence="13 14" key="1">
    <citation type="submission" date="2022-05" db="EMBL/GenBank/DDBJ databases">
        <authorList>
            <consortium name="Genoscope - CEA"/>
            <person name="William W."/>
        </authorList>
    </citation>
    <scope>NUCLEOTIDE SEQUENCE [LARGE SCALE GENOMIC DNA]</scope>
</reference>
<evidence type="ECO:0000256" key="5">
    <source>
        <dbReference type="ARBA" id="ARBA00022989"/>
    </source>
</evidence>
<accession>A0ABN8MW78</accession>
<gene>
    <name evidence="13" type="ORF">PLOB_00035413</name>
</gene>
<keyword evidence="6 8" id="KW-0472">Membrane</keyword>
<evidence type="ECO:0000256" key="7">
    <source>
        <dbReference type="ARBA" id="ARBA00023180"/>
    </source>
</evidence>
<feature type="transmembrane region" description="Helical" evidence="8">
    <location>
        <begin position="332"/>
        <end position="351"/>
    </location>
</feature>
<evidence type="ECO:0000259" key="12">
    <source>
        <dbReference type="Pfam" id="PF16178"/>
    </source>
</evidence>
<evidence type="ECO:0000256" key="8">
    <source>
        <dbReference type="RuleBase" id="RU280814"/>
    </source>
</evidence>
<keyword evidence="9" id="KW-0175">Coiled coil</keyword>
<feature type="transmembrane region" description="Helical" evidence="8">
    <location>
        <begin position="749"/>
        <end position="772"/>
    </location>
</feature>
<dbReference type="EMBL" id="CALNXK010000005">
    <property type="protein sequence ID" value="CAH3037197.1"/>
    <property type="molecule type" value="Genomic_DNA"/>
</dbReference>
<evidence type="ECO:0000256" key="2">
    <source>
        <dbReference type="ARBA" id="ARBA00009671"/>
    </source>
</evidence>
<evidence type="ECO:0000256" key="3">
    <source>
        <dbReference type="ARBA" id="ARBA00022475"/>
    </source>
</evidence>
<evidence type="ECO:0000256" key="9">
    <source>
        <dbReference type="SAM" id="Coils"/>
    </source>
</evidence>
<comment type="caution">
    <text evidence="13">The sequence shown here is derived from an EMBL/GenBank/DDBJ whole genome shotgun (WGS) entry which is preliminary data.</text>
</comment>
<name>A0ABN8MW78_9CNID</name>
<feature type="region of interest" description="Disordered" evidence="10">
    <location>
        <begin position="1"/>
        <end position="28"/>
    </location>
</feature>
<comment type="similarity">
    <text evidence="2 8">Belongs to the anoctamin family.</text>
</comment>
<evidence type="ECO:0000256" key="1">
    <source>
        <dbReference type="ARBA" id="ARBA00004651"/>
    </source>
</evidence>
<keyword evidence="4 8" id="KW-0812">Transmembrane</keyword>
<dbReference type="PANTHER" id="PTHR12308">
    <property type="entry name" value="ANOCTAMIN"/>
    <property type="match status" value="1"/>
</dbReference>
<feature type="domain" description="Anoctamin dimerisation" evidence="12">
    <location>
        <begin position="28"/>
        <end position="260"/>
    </location>
</feature>
<dbReference type="Proteomes" id="UP001159405">
    <property type="component" value="Unassembled WGS sequence"/>
</dbReference>
<feature type="coiled-coil region" evidence="9">
    <location>
        <begin position="40"/>
        <end position="73"/>
    </location>
</feature>
<evidence type="ECO:0000313" key="13">
    <source>
        <dbReference type="EMBL" id="CAH3037197.1"/>
    </source>
</evidence>
<evidence type="ECO:0000256" key="10">
    <source>
        <dbReference type="SAM" id="MobiDB-lite"/>
    </source>
</evidence>
<feature type="domain" description="Anoctamin transmembrane" evidence="11">
    <location>
        <begin position="264"/>
        <end position="896"/>
    </location>
</feature>
<dbReference type="InterPro" id="IPR007632">
    <property type="entry name" value="Anoctamin"/>
</dbReference>
<feature type="transmembrane region" description="Helical" evidence="8">
    <location>
        <begin position="680"/>
        <end position="702"/>
    </location>
</feature>
<proteinExistence type="inferred from homology"/>
<feature type="transmembrane region" description="Helical" evidence="8">
    <location>
        <begin position="435"/>
        <end position="459"/>
    </location>
</feature>
<dbReference type="InterPro" id="IPR049452">
    <property type="entry name" value="Anoctamin_TM"/>
</dbReference>
<keyword evidence="7" id="KW-0325">Glycoprotein</keyword>
<evidence type="ECO:0000256" key="4">
    <source>
        <dbReference type="ARBA" id="ARBA00022692"/>
    </source>
</evidence>
<evidence type="ECO:0000256" key="6">
    <source>
        <dbReference type="ARBA" id="ARBA00023136"/>
    </source>
</evidence>
<feature type="transmembrane region" description="Helical" evidence="8">
    <location>
        <begin position="479"/>
        <end position="502"/>
    </location>
</feature>
<evidence type="ECO:0000259" key="11">
    <source>
        <dbReference type="Pfam" id="PF04547"/>
    </source>
</evidence>
<protein>
    <recommendedName>
        <fullName evidence="8">Anoctamin</fullName>
    </recommendedName>
</protein>
<keyword evidence="14" id="KW-1185">Reference proteome</keyword>
<keyword evidence="5 8" id="KW-1133">Transmembrane helix</keyword>
<keyword evidence="3" id="KW-1003">Cell membrane</keyword>